<keyword evidence="5" id="KW-0067">ATP-binding</keyword>
<dbReference type="PANTHER" id="PTHR30473:SF1">
    <property type="entry name" value="PHOH-LIKE PROTEIN"/>
    <property type="match status" value="1"/>
</dbReference>
<dbReference type="Gene3D" id="3.40.50.300">
    <property type="entry name" value="P-loop containing nucleotide triphosphate hydrolases"/>
    <property type="match status" value="1"/>
</dbReference>
<keyword evidence="4" id="KW-0547">Nucleotide-binding</keyword>
<name>A0A076FI88_9VIRU</name>
<proteinExistence type="inferred from homology"/>
<organism evidence="8 9">
    <name type="scientific">Aureococcus anophagefferens virus</name>
    <dbReference type="NCBI Taxonomy" id="1474867"/>
    <lineage>
        <taxon>Viruses</taxon>
        <taxon>Varidnaviria</taxon>
        <taxon>Bamfordvirae</taxon>
        <taxon>Nucleocytoviricota</taxon>
        <taxon>Megaviricetes</taxon>
        <taxon>Imitervirales</taxon>
        <taxon>Schizomimiviridae</taxon>
        <taxon>Kratosvirus</taxon>
        <taxon>Kratosvirus quantuckense</taxon>
    </lineage>
</organism>
<evidence type="ECO:0000256" key="6">
    <source>
        <dbReference type="ARBA" id="ARBA00039970"/>
    </source>
</evidence>
<evidence type="ECO:0000313" key="8">
    <source>
        <dbReference type="EMBL" id="AII17166.1"/>
    </source>
</evidence>
<accession>A0A076FI88</accession>
<dbReference type="SUPFAM" id="SSF52540">
    <property type="entry name" value="P-loop containing nucleoside triphosphate hydrolases"/>
    <property type="match status" value="1"/>
</dbReference>
<protein>
    <recommendedName>
        <fullName evidence="6">PhoH-like protein</fullName>
    </recommendedName>
</protein>
<evidence type="ECO:0000256" key="1">
    <source>
        <dbReference type="ARBA" id="ARBA00004496"/>
    </source>
</evidence>
<evidence type="ECO:0000313" key="9">
    <source>
        <dbReference type="Proteomes" id="UP000028667"/>
    </source>
</evidence>
<dbReference type="Pfam" id="PF02562">
    <property type="entry name" value="PhoH"/>
    <property type="match status" value="1"/>
</dbReference>
<dbReference type="GeneID" id="20041573"/>
<dbReference type="Proteomes" id="UP000028667">
    <property type="component" value="Segment"/>
</dbReference>
<dbReference type="InterPro" id="IPR051451">
    <property type="entry name" value="PhoH2-like"/>
</dbReference>
<keyword evidence="9" id="KW-1185">Reference proteome</keyword>
<dbReference type="GO" id="GO:0005524">
    <property type="term" value="F:ATP binding"/>
    <property type="evidence" value="ECO:0007669"/>
    <property type="project" value="UniProtKB-KW"/>
</dbReference>
<dbReference type="InterPro" id="IPR027417">
    <property type="entry name" value="P-loop_NTPase"/>
</dbReference>
<keyword evidence="3" id="KW-0963">Cytoplasm</keyword>
<evidence type="ECO:0000256" key="4">
    <source>
        <dbReference type="ARBA" id="ARBA00022741"/>
    </source>
</evidence>
<comment type="similarity">
    <text evidence="2">Belongs to the PhoH family.</text>
</comment>
<dbReference type="EMBL" id="KJ645900">
    <property type="protein sequence ID" value="AII17166.1"/>
    <property type="molecule type" value="Genomic_DNA"/>
</dbReference>
<evidence type="ECO:0000256" key="3">
    <source>
        <dbReference type="ARBA" id="ARBA00022490"/>
    </source>
</evidence>
<reference evidence="8 9" key="1">
    <citation type="journal article" date="2014" name="Virology">
        <title>Genome of brown tide virus (AaV), the little giant of the Megaviridae, elucidates NCLDV genome expansion and host-virus coevolution.</title>
        <authorList>
            <person name="Moniruzzaman M."/>
            <person name="LeCleir G.R."/>
            <person name="Brown C.M."/>
            <person name="Gobler C.J."/>
            <person name="Bidle K.D."/>
            <person name="Wilson W.H."/>
            <person name="Wilhelm S.W."/>
        </authorList>
    </citation>
    <scope>NUCLEOTIDE SEQUENCE [LARGE SCALE GENOMIC DNA]</scope>
    <source>
        <strain evidence="8">BtV-01</strain>
    </source>
</reference>
<feature type="domain" description="PhoH-like protein" evidence="7">
    <location>
        <begin position="18"/>
        <end position="222"/>
    </location>
</feature>
<dbReference type="RefSeq" id="YP_009052284.1">
    <property type="nucleotide sequence ID" value="NC_024697.1"/>
</dbReference>
<comment type="subcellular location">
    <subcellularLocation>
        <location evidence="1">Cytoplasm</location>
    </subcellularLocation>
</comment>
<sequence>MLKLIYFLLFQTINSIQLTSKQIKYKEHILDNDISCVVCSGPAGSGKTSIGTENAVELLCNNNFDQLVITKPLLTVESEEIGFLPGGINEKISPFSSSITQYIQKHDCCKEKINFIPLGFMRGLSFKNTIIIADEMQNSTPMQMKMLLTRLGENSKIIITGDLNQSDYEDNVNGLIDLRRKLYLTYSAYYWKMFANGIAIVEFDKDDVKRSNFVKKILEIYE</sequence>
<evidence type="ECO:0000256" key="2">
    <source>
        <dbReference type="ARBA" id="ARBA00010393"/>
    </source>
</evidence>
<dbReference type="PANTHER" id="PTHR30473">
    <property type="entry name" value="PROTEIN PHOH"/>
    <property type="match status" value="1"/>
</dbReference>
<gene>
    <name evidence="8" type="ORF">AaV_210</name>
</gene>
<dbReference type="OrthoDB" id="8501at10239"/>
<dbReference type="InterPro" id="IPR003714">
    <property type="entry name" value="PhoH"/>
</dbReference>
<evidence type="ECO:0000256" key="5">
    <source>
        <dbReference type="ARBA" id="ARBA00022840"/>
    </source>
</evidence>
<dbReference type="KEGG" id="vg:20041573"/>
<evidence type="ECO:0000259" key="7">
    <source>
        <dbReference type="Pfam" id="PF02562"/>
    </source>
</evidence>